<dbReference type="EnsemblPlants" id="OGLUM08G06660.1">
    <property type="protein sequence ID" value="OGLUM08G06660.1"/>
    <property type="gene ID" value="OGLUM08G06660"/>
</dbReference>
<reference evidence="1" key="2">
    <citation type="submission" date="2018-05" db="EMBL/GenBank/DDBJ databases">
        <title>OgluRS3 (Oryza glumaepatula Reference Sequence Version 3).</title>
        <authorList>
            <person name="Zhang J."/>
            <person name="Kudrna D."/>
            <person name="Lee S."/>
            <person name="Talag J."/>
            <person name="Welchert J."/>
            <person name="Wing R.A."/>
        </authorList>
    </citation>
    <scope>NUCLEOTIDE SEQUENCE [LARGE SCALE GENOMIC DNA]</scope>
</reference>
<dbReference type="Proteomes" id="UP000026961">
    <property type="component" value="Chromosome 8"/>
</dbReference>
<evidence type="ECO:0000313" key="1">
    <source>
        <dbReference type="EnsemblPlants" id="OGLUM08G06660.1"/>
    </source>
</evidence>
<keyword evidence="2" id="KW-1185">Reference proteome</keyword>
<dbReference type="HOGENOM" id="CLU_2516337_0_0_1"/>
<evidence type="ECO:0000313" key="2">
    <source>
        <dbReference type="Proteomes" id="UP000026961"/>
    </source>
</evidence>
<dbReference type="Gramene" id="OGLUM08G06660.1">
    <property type="protein sequence ID" value="OGLUM08G06660.1"/>
    <property type="gene ID" value="OGLUM08G06660"/>
</dbReference>
<protein>
    <submittedName>
        <fullName evidence="1">Uncharacterized protein</fullName>
    </submittedName>
</protein>
<dbReference type="AlphaFoldDB" id="A0A0E0AS81"/>
<organism evidence="1">
    <name type="scientific">Oryza glumipatula</name>
    <dbReference type="NCBI Taxonomy" id="40148"/>
    <lineage>
        <taxon>Eukaryota</taxon>
        <taxon>Viridiplantae</taxon>
        <taxon>Streptophyta</taxon>
        <taxon>Embryophyta</taxon>
        <taxon>Tracheophyta</taxon>
        <taxon>Spermatophyta</taxon>
        <taxon>Magnoliopsida</taxon>
        <taxon>Liliopsida</taxon>
        <taxon>Poales</taxon>
        <taxon>Poaceae</taxon>
        <taxon>BOP clade</taxon>
        <taxon>Oryzoideae</taxon>
        <taxon>Oryzeae</taxon>
        <taxon>Oryzinae</taxon>
        <taxon>Oryza</taxon>
    </lineage>
</organism>
<sequence>MPPAFSVLTGRGSSWCRGRTSSVCRRCRWYYPMSRSRIPAKAAIAAAEKMPELGHRCRLEDAGAWRDVEAARPRQCGEEARARQR</sequence>
<proteinExistence type="predicted"/>
<name>A0A0E0AS81_9ORYZ</name>
<reference evidence="1" key="1">
    <citation type="submission" date="2015-04" db="UniProtKB">
        <authorList>
            <consortium name="EnsemblPlants"/>
        </authorList>
    </citation>
    <scope>IDENTIFICATION</scope>
</reference>
<accession>A0A0E0AS81</accession>